<keyword evidence="4" id="KW-1185">Reference proteome</keyword>
<comment type="caution">
    <text evidence="3">The sequence shown here is derived from an EMBL/GenBank/DDBJ whole genome shotgun (WGS) entry which is preliminary data.</text>
</comment>
<feature type="compositionally biased region" description="Polar residues" evidence="1">
    <location>
        <begin position="110"/>
        <end position="126"/>
    </location>
</feature>
<keyword evidence="3" id="KW-0675">Receptor</keyword>
<dbReference type="Proteomes" id="UP001163046">
    <property type="component" value="Unassembled WGS sequence"/>
</dbReference>
<evidence type="ECO:0000256" key="1">
    <source>
        <dbReference type="SAM" id="MobiDB-lite"/>
    </source>
</evidence>
<organism evidence="3 4">
    <name type="scientific">Desmophyllum pertusum</name>
    <dbReference type="NCBI Taxonomy" id="174260"/>
    <lineage>
        <taxon>Eukaryota</taxon>
        <taxon>Metazoa</taxon>
        <taxon>Cnidaria</taxon>
        <taxon>Anthozoa</taxon>
        <taxon>Hexacorallia</taxon>
        <taxon>Scleractinia</taxon>
        <taxon>Caryophylliina</taxon>
        <taxon>Caryophylliidae</taxon>
        <taxon>Desmophyllum</taxon>
    </lineage>
</organism>
<protein>
    <submittedName>
        <fullName evidence="3">Nuclear receptor corepressor 2</fullName>
    </submittedName>
</protein>
<reference evidence="3" key="1">
    <citation type="submission" date="2023-01" db="EMBL/GenBank/DDBJ databases">
        <title>Genome assembly of the deep-sea coral Lophelia pertusa.</title>
        <authorList>
            <person name="Herrera S."/>
            <person name="Cordes E."/>
        </authorList>
    </citation>
    <scope>NUCLEOTIDE SEQUENCE</scope>
    <source>
        <strain evidence="3">USNM1676648</strain>
        <tissue evidence="3">Polyp</tissue>
    </source>
</reference>
<evidence type="ECO:0000313" key="4">
    <source>
        <dbReference type="Proteomes" id="UP001163046"/>
    </source>
</evidence>
<evidence type="ECO:0000313" key="2">
    <source>
        <dbReference type="EMBL" id="KAJ7354790.1"/>
    </source>
</evidence>
<dbReference type="AlphaFoldDB" id="A0A9X0CK86"/>
<name>A0A9X0CK86_9CNID</name>
<gene>
    <name evidence="3" type="primary">NCOR2_2</name>
    <name evidence="2" type="synonym">NCOR2_3</name>
    <name evidence="3" type="ORF">OS493_029066</name>
    <name evidence="2" type="ORF">OS493_030208</name>
</gene>
<accession>A0A9X0CK86</accession>
<proteinExistence type="predicted"/>
<sequence length="142" mass="15739">MSSSVTCINCNRTVKKVESRPIVDVKDKIIGRACQACRNATIRLRCSALKCTTPLYKLKHLKSLPKSIDDLQTEPKKAFMENEFGRVVLISGLRCCAACYVRLHRLSRNQNNSTPQPLPPSNSAQTPVGHPPAAYETASKRT</sequence>
<dbReference type="EMBL" id="MU827330">
    <property type="protein sequence ID" value="KAJ7354957.1"/>
    <property type="molecule type" value="Genomic_DNA"/>
</dbReference>
<dbReference type="EMBL" id="MU827333">
    <property type="protein sequence ID" value="KAJ7354790.1"/>
    <property type="molecule type" value="Genomic_DNA"/>
</dbReference>
<evidence type="ECO:0000313" key="3">
    <source>
        <dbReference type="EMBL" id="KAJ7354957.1"/>
    </source>
</evidence>
<feature type="region of interest" description="Disordered" evidence="1">
    <location>
        <begin position="110"/>
        <end position="142"/>
    </location>
</feature>